<evidence type="ECO:0000313" key="2">
    <source>
        <dbReference type="Proteomes" id="UP000031668"/>
    </source>
</evidence>
<dbReference type="AlphaFoldDB" id="A0A0C2MG41"/>
<comment type="caution">
    <text evidence="1">The sequence shown here is derived from an EMBL/GenBank/DDBJ whole genome shotgun (WGS) entry which is preliminary data.</text>
</comment>
<accession>A0A0C2MG41</accession>
<organism evidence="1 2">
    <name type="scientific">Thelohanellus kitauei</name>
    <name type="common">Myxosporean</name>
    <dbReference type="NCBI Taxonomy" id="669202"/>
    <lineage>
        <taxon>Eukaryota</taxon>
        <taxon>Metazoa</taxon>
        <taxon>Cnidaria</taxon>
        <taxon>Myxozoa</taxon>
        <taxon>Myxosporea</taxon>
        <taxon>Bivalvulida</taxon>
        <taxon>Platysporina</taxon>
        <taxon>Myxobolidae</taxon>
        <taxon>Thelohanellus</taxon>
    </lineage>
</organism>
<proteinExistence type="predicted"/>
<dbReference type="Proteomes" id="UP000031668">
    <property type="component" value="Unassembled WGS sequence"/>
</dbReference>
<dbReference type="EMBL" id="JWZT01004691">
    <property type="protein sequence ID" value="KII63344.1"/>
    <property type="molecule type" value="Genomic_DNA"/>
</dbReference>
<protein>
    <submittedName>
        <fullName evidence="1">Uncharacterized protein</fullName>
    </submittedName>
</protein>
<reference evidence="1 2" key="1">
    <citation type="journal article" date="2014" name="Genome Biol. Evol.">
        <title>The genome of the myxosporean Thelohanellus kitauei shows adaptations to nutrient acquisition within its fish host.</title>
        <authorList>
            <person name="Yang Y."/>
            <person name="Xiong J."/>
            <person name="Zhou Z."/>
            <person name="Huo F."/>
            <person name="Miao W."/>
            <person name="Ran C."/>
            <person name="Liu Y."/>
            <person name="Zhang J."/>
            <person name="Feng J."/>
            <person name="Wang M."/>
            <person name="Wang M."/>
            <person name="Wang L."/>
            <person name="Yao B."/>
        </authorList>
    </citation>
    <scope>NUCLEOTIDE SEQUENCE [LARGE SCALE GENOMIC DNA]</scope>
    <source>
        <strain evidence="1">Wuqing</strain>
    </source>
</reference>
<name>A0A0C2MG41_THEKT</name>
<gene>
    <name evidence="1" type="ORF">RF11_06259</name>
</gene>
<keyword evidence="2" id="KW-1185">Reference proteome</keyword>
<sequence>MPIHPFCRHMVHLKRYPFTDSNSQTVRFGFLKIKDTNNSVFKCMKNRINKTSSTKAYCSLMKKNENYLIIEVFCHIGTDDHKYNEIKVMINLYSGNPKTQPVSAPIKTLCTKRYMILQRDVSSIKLMASRHTNYTTTYLSHCFLKNYESEHMIPDNNYFDSSIHTQIFYKDYENESDVDMKKRYDWFNIYDDKYNESLSLSDDNSQQNGHGDYSSDYVENIDF</sequence>
<evidence type="ECO:0000313" key="1">
    <source>
        <dbReference type="EMBL" id="KII63344.1"/>
    </source>
</evidence>